<dbReference type="OrthoDB" id="619825at2759"/>
<dbReference type="InterPro" id="IPR058922">
    <property type="entry name" value="WHD_DRP"/>
</dbReference>
<dbReference type="EnsemblPlants" id="AET5Gv20476000.5">
    <property type="protein sequence ID" value="AET5Gv20476000.5"/>
    <property type="gene ID" value="AET5Gv20476000"/>
</dbReference>
<organism evidence="6 7">
    <name type="scientific">Aegilops tauschii subsp. strangulata</name>
    <name type="common">Goatgrass</name>
    <dbReference type="NCBI Taxonomy" id="200361"/>
    <lineage>
        <taxon>Eukaryota</taxon>
        <taxon>Viridiplantae</taxon>
        <taxon>Streptophyta</taxon>
        <taxon>Embryophyta</taxon>
        <taxon>Tracheophyta</taxon>
        <taxon>Spermatophyta</taxon>
        <taxon>Magnoliopsida</taxon>
        <taxon>Liliopsida</taxon>
        <taxon>Poales</taxon>
        <taxon>Poaceae</taxon>
        <taxon>BOP clade</taxon>
        <taxon>Pooideae</taxon>
        <taxon>Triticodae</taxon>
        <taxon>Triticeae</taxon>
        <taxon>Triticinae</taxon>
        <taxon>Aegilops</taxon>
    </lineage>
</organism>
<dbReference type="Gene3D" id="3.40.50.300">
    <property type="entry name" value="P-loop containing nucleotide triphosphate hydrolases"/>
    <property type="match status" value="1"/>
</dbReference>
<feature type="domain" description="Disease resistance protein winged helix" evidence="4">
    <location>
        <begin position="196"/>
        <end position="261"/>
    </location>
</feature>
<dbReference type="InterPro" id="IPR055414">
    <property type="entry name" value="LRR_R13L4/SHOC2-like"/>
</dbReference>
<dbReference type="SUPFAM" id="SSF52058">
    <property type="entry name" value="L domain-like"/>
    <property type="match status" value="1"/>
</dbReference>
<evidence type="ECO:0000256" key="2">
    <source>
        <dbReference type="ARBA" id="ARBA00022821"/>
    </source>
</evidence>
<sequence>MKSDDLSYLQRILTNGIIHHSRRFLLVIDDAQEDICREDCHEWKSFLAPLKCAKSGSMVLVTTRSLKVADHVGTVKPFVLEGLPEGVLWEFFRMHAFGSDNSDRNTVLASIGRSMVSRLNGSPLGAKMLGRLLSLKHDPIYWRNILESELWKLHHEEKEMMFTHEGEEKNSISPALKLSYQYLPFHLKRCMSFSSVYPRDYEFDAETLVDCWVAAGLVLPYGGMLALDVGHGYFQQLVNRSFFQKAPTSSRYIMHDLVYAMAQQISSNECFVINNREDLSRIPPNVRHLSVLGSSGLKSSDLESLHMYKTLRSVICISMDSDIVTTSVAETRFSDLVNIRMLRFISCQLKELPENVGNLIHLRYLDISACDFDKFPDSFWRLYKLEILDARNCKIRDVPKGIIKLVNLQRVRLKDDLMRQLGVCRV</sequence>
<accession>A0A453KQ89</accession>
<dbReference type="GO" id="GO:0043531">
    <property type="term" value="F:ADP binding"/>
    <property type="evidence" value="ECO:0007669"/>
    <property type="project" value="InterPro"/>
</dbReference>
<keyword evidence="1" id="KW-0677">Repeat</keyword>
<dbReference type="InterPro" id="IPR027417">
    <property type="entry name" value="P-loop_NTPase"/>
</dbReference>
<proteinExistence type="predicted"/>
<dbReference type="AlphaFoldDB" id="A0A453KQ89"/>
<dbReference type="Pfam" id="PF23559">
    <property type="entry name" value="WHD_DRP"/>
    <property type="match status" value="1"/>
</dbReference>
<dbReference type="InterPro" id="IPR044974">
    <property type="entry name" value="Disease_R_plants"/>
</dbReference>
<evidence type="ECO:0000313" key="7">
    <source>
        <dbReference type="Proteomes" id="UP000015105"/>
    </source>
</evidence>
<protein>
    <submittedName>
        <fullName evidence="6">Uncharacterized protein</fullName>
    </submittedName>
</protein>
<dbReference type="InterPro" id="IPR002182">
    <property type="entry name" value="NB-ARC"/>
</dbReference>
<evidence type="ECO:0000313" key="6">
    <source>
        <dbReference type="EnsemblPlants" id="AET5Gv20476000.5"/>
    </source>
</evidence>
<dbReference type="Gramene" id="AET5Gv20476000.2">
    <property type="protein sequence ID" value="AET5Gv20476000.2"/>
    <property type="gene ID" value="AET5Gv20476000"/>
</dbReference>
<evidence type="ECO:0000259" key="4">
    <source>
        <dbReference type="Pfam" id="PF23559"/>
    </source>
</evidence>
<dbReference type="Gene3D" id="3.80.10.10">
    <property type="entry name" value="Ribonuclease Inhibitor"/>
    <property type="match status" value="1"/>
</dbReference>
<dbReference type="Pfam" id="PF00931">
    <property type="entry name" value="NB-ARC"/>
    <property type="match status" value="1"/>
</dbReference>
<dbReference type="OMA" id="REDCHEW"/>
<dbReference type="EnsemblPlants" id="AET5Gv20476000.4">
    <property type="protein sequence ID" value="AET5Gv20476000.4"/>
    <property type="gene ID" value="AET5Gv20476000"/>
</dbReference>
<dbReference type="Gramene" id="AET5Gv20476000.4">
    <property type="protein sequence ID" value="AET5Gv20476000.4"/>
    <property type="gene ID" value="AET5Gv20476000"/>
</dbReference>
<dbReference type="Pfam" id="PF23598">
    <property type="entry name" value="LRR_14"/>
    <property type="match status" value="1"/>
</dbReference>
<reference evidence="7" key="2">
    <citation type="journal article" date="2017" name="Nat. Plants">
        <title>The Aegilops tauschii genome reveals multiple impacts of transposons.</title>
        <authorList>
            <person name="Zhao G."/>
            <person name="Zou C."/>
            <person name="Li K."/>
            <person name="Wang K."/>
            <person name="Li T."/>
            <person name="Gao L."/>
            <person name="Zhang X."/>
            <person name="Wang H."/>
            <person name="Yang Z."/>
            <person name="Liu X."/>
            <person name="Jiang W."/>
            <person name="Mao L."/>
            <person name="Kong X."/>
            <person name="Jiao Y."/>
            <person name="Jia J."/>
        </authorList>
    </citation>
    <scope>NUCLEOTIDE SEQUENCE [LARGE SCALE GENOMIC DNA]</scope>
    <source>
        <strain evidence="7">cv. AL8/78</strain>
    </source>
</reference>
<evidence type="ECO:0000256" key="1">
    <source>
        <dbReference type="ARBA" id="ARBA00022737"/>
    </source>
</evidence>
<dbReference type="Gramene" id="AET5Gv20476000.5">
    <property type="protein sequence ID" value="AET5Gv20476000.5"/>
    <property type="gene ID" value="AET5Gv20476000"/>
</dbReference>
<dbReference type="PANTHER" id="PTHR23155:SF1237">
    <property type="entry name" value="OS09G0365000 PROTEIN"/>
    <property type="match status" value="1"/>
</dbReference>
<dbReference type="InterPro" id="IPR032675">
    <property type="entry name" value="LRR_dom_sf"/>
</dbReference>
<keyword evidence="2" id="KW-0611">Plant defense</keyword>
<reference evidence="6" key="3">
    <citation type="journal article" date="2017" name="Nature">
        <title>Genome sequence of the progenitor of the wheat D genome Aegilops tauschii.</title>
        <authorList>
            <person name="Luo M.C."/>
            <person name="Gu Y.Q."/>
            <person name="Puiu D."/>
            <person name="Wang H."/>
            <person name="Twardziok S.O."/>
            <person name="Deal K.R."/>
            <person name="Huo N."/>
            <person name="Zhu T."/>
            <person name="Wang L."/>
            <person name="Wang Y."/>
            <person name="McGuire P.E."/>
            <person name="Liu S."/>
            <person name="Long H."/>
            <person name="Ramasamy R.K."/>
            <person name="Rodriguez J.C."/>
            <person name="Van S.L."/>
            <person name="Yuan L."/>
            <person name="Wang Z."/>
            <person name="Xia Z."/>
            <person name="Xiao L."/>
            <person name="Anderson O.D."/>
            <person name="Ouyang S."/>
            <person name="Liang Y."/>
            <person name="Zimin A.V."/>
            <person name="Pertea G."/>
            <person name="Qi P."/>
            <person name="Bennetzen J.L."/>
            <person name="Dai X."/>
            <person name="Dawson M.W."/>
            <person name="Muller H.G."/>
            <person name="Kugler K."/>
            <person name="Rivarola-Duarte L."/>
            <person name="Spannagl M."/>
            <person name="Mayer K.F.X."/>
            <person name="Lu F.H."/>
            <person name="Bevan M.W."/>
            <person name="Leroy P."/>
            <person name="Li P."/>
            <person name="You F.M."/>
            <person name="Sun Q."/>
            <person name="Liu Z."/>
            <person name="Lyons E."/>
            <person name="Wicker T."/>
            <person name="Salzberg S.L."/>
            <person name="Devos K.M."/>
            <person name="Dvorak J."/>
        </authorList>
    </citation>
    <scope>NUCLEOTIDE SEQUENCE [LARGE SCALE GENOMIC DNA]</scope>
    <source>
        <strain evidence="6">cv. AL8/78</strain>
    </source>
</reference>
<evidence type="ECO:0000259" key="3">
    <source>
        <dbReference type="Pfam" id="PF00931"/>
    </source>
</evidence>
<dbReference type="Gene3D" id="1.10.10.10">
    <property type="entry name" value="Winged helix-like DNA-binding domain superfamily/Winged helix DNA-binding domain"/>
    <property type="match status" value="1"/>
</dbReference>
<reference evidence="6" key="4">
    <citation type="submission" date="2019-03" db="UniProtKB">
        <authorList>
            <consortium name="EnsemblPlants"/>
        </authorList>
    </citation>
    <scope>IDENTIFICATION</scope>
</reference>
<evidence type="ECO:0000259" key="5">
    <source>
        <dbReference type="Pfam" id="PF23598"/>
    </source>
</evidence>
<name>A0A453KQ89_AEGTS</name>
<dbReference type="InterPro" id="IPR036388">
    <property type="entry name" value="WH-like_DNA-bd_sf"/>
</dbReference>
<reference evidence="6" key="5">
    <citation type="journal article" date="2021" name="G3 (Bethesda)">
        <title>Aegilops tauschii genome assembly Aet v5.0 features greater sequence contiguity and improved annotation.</title>
        <authorList>
            <person name="Wang L."/>
            <person name="Zhu T."/>
            <person name="Rodriguez J.C."/>
            <person name="Deal K.R."/>
            <person name="Dubcovsky J."/>
            <person name="McGuire P.E."/>
            <person name="Lux T."/>
            <person name="Spannagl M."/>
            <person name="Mayer K.F.X."/>
            <person name="Baldrich P."/>
            <person name="Meyers B.C."/>
            <person name="Huo N."/>
            <person name="Gu Y.Q."/>
            <person name="Zhou H."/>
            <person name="Devos K.M."/>
            <person name="Bennetzen J.L."/>
            <person name="Unver T."/>
            <person name="Budak H."/>
            <person name="Gulick P.J."/>
            <person name="Galiba G."/>
            <person name="Kalapos B."/>
            <person name="Nelson D.R."/>
            <person name="Li P."/>
            <person name="You F.M."/>
            <person name="Luo M.C."/>
            <person name="Dvorak J."/>
        </authorList>
    </citation>
    <scope>NUCLEOTIDE SEQUENCE [LARGE SCALE GENOMIC DNA]</scope>
    <source>
        <strain evidence="6">cv. AL8/78</strain>
    </source>
</reference>
<reference evidence="7" key="1">
    <citation type="journal article" date="2014" name="Science">
        <title>Ancient hybridizations among the ancestral genomes of bread wheat.</title>
        <authorList>
            <consortium name="International Wheat Genome Sequencing Consortium,"/>
            <person name="Marcussen T."/>
            <person name="Sandve S.R."/>
            <person name="Heier L."/>
            <person name="Spannagl M."/>
            <person name="Pfeifer M."/>
            <person name="Jakobsen K.S."/>
            <person name="Wulff B.B."/>
            <person name="Steuernagel B."/>
            <person name="Mayer K.F."/>
            <person name="Olsen O.A."/>
        </authorList>
    </citation>
    <scope>NUCLEOTIDE SEQUENCE [LARGE SCALE GENOMIC DNA]</scope>
    <source>
        <strain evidence="7">cv. AL8/78</strain>
    </source>
</reference>
<keyword evidence="7" id="KW-1185">Reference proteome</keyword>
<dbReference type="GO" id="GO:0098542">
    <property type="term" value="P:defense response to other organism"/>
    <property type="evidence" value="ECO:0007669"/>
    <property type="project" value="TreeGrafter"/>
</dbReference>
<feature type="domain" description="NB-ARC" evidence="3">
    <location>
        <begin position="20"/>
        <end position="98"/>
    </location>
</feature>
<dbReference type="SUPFAM" id="SSF52540">
    <property type="entry name" value="P-loop containing nucleoside triphosphate hydrolases"/>
    <property type="match status" value="1"/>
</dbReference>
<dbReference type="EnsemblPlants" id="AET5Gv20476000.2">
    <property type="protein sequence ID" value="AET5Gv20476000.2"/>
    <property type="gene ID" value="AET5Gv20476000"/>
</dbReference>
<dbReference type="PANTHER" id="PTHR23155">
    <property type="entry name" value="DISEASE RESISTANCE PROTEIN RP"/>
    <property type="match status" value="1"/>
</dbReference>
<feature type="domain" description="Disease resistance R13L4/SHOC-2-like LRR" evidence="5">
    <location>
        <begin position="312"/>
        <end position="413"/>
    </location>
</feature>
<dbReference type="Proteomes" id="UP000015105">
    <property type="component" value="Chromosome 5D"/>
</dbReference>